<evidence type="ECO:0000256" key="3">
    <source>
        <dbReference type="PIRSR" id="PIRSR605511-2"/>
    </source>
</evidence>
<organism evidence="5 6">
    <name type="scientific">Roseiarcus fermentans</name>
    <dbReference type="NCBI Taxonomy" id="1473586"/>
    <lineage>
        <taxon>Bacteria</taxon>
        <taxon>Pseudomonadati</taxon>
        <taxon>Pseudomonadota</taxon>
        <taxon>Alphaproteobacteria</taxon>
        <taxon>Hyphomicrobiales</taxon>
        <taxon>Roseiarcaceae</taxon>
        <taxon>Roseiarcus</taxon>
    </lineage>
</organism>
<comment type="caution">
    <text evidence="5">The sequence shown here is derived from an EMBL/GenBank/DDBJ whole genome shotgun (WGS) entry which is preliminary data.</text>
</comment>
<feature type="binding site" evidence="3">
    <location>
        <position position="100"/>
    </location>
    <ligand>
        <name>substrate</name>
    </ligand>
</feature>
<dbReference type="Pfam" id="PF08450">
    <property type="entry name" value="SGL"/>
    <property type="match status" value="1"/>
</dbReference>
<dbReference type="GO" id="GO:0004341">
    <property type="term" value="F:gluconolactonase activity"/>
    <property type="evidence" value="ECO:0007669"/>
    <property type="project" value="TreeGrafter"/>
</dbReference>
<dbReference type="InterPro" id="IPR011042">
    <property type="entry name" value="6-blade_b-propeller_TolB-like"/>
</dbReference>
<feature type="binding site" evidence="3">
    <location>
        <position position="15"/>
    </location>
    <ligand>
        <name>a divalent metal cation</name>
        <dbReference type="ChEBI" id="CHEBI:60240"/>
    </ligand>
</feature>
<name>A0A366F7H6_9HYPH</name>
<dbReference type="AlphaFoldDB" id="A0A366F7H6"/>
<evidence type="ECO:0000313" key="5">
    <source>
        <dbReference type="EMBL" id="RBP09910.1"/>
    </source>
</evidence>
<keyword evidence="3" id="KW-0479">Metal-binding</keyword>
<dbReference type="InterPro" id="IPR005511">
    <property type="entry name" value="SMP-30"/>
</dbReference>
<keyword evidence="6" id="KW-1185">Reference proteome</keyword>
<dbReference type="SUPFAM" id="SSF63829">
    <property type="entry name" value="Calcium-dependent phosphotriesterase"/>
    <property type="match status" value="1"/>
</dbReference>
<evidence type="ECO:0000259" key="4">
    <source>
        <dbReference type="Pfam" id="PF08450"/>
    </source>
</evidence>
<proteinExistence type="inferred from homology"/>
<dbReference type="PANTHER" id="PTHR10907">
    <property type="entry name" value="REGUCALCIN"/>
    <property type="match status" value="1"/>
</dbReference>
<reference evidence="5 6" key="1">
    <citation type="submission" date="2018-06" db="EMBL/GenBank/DDBJ databases">
        <title>Genomic Encyclopedia of Type Strains, Phase IV (KMG-IV): sequencing the most valuable type-strain genomes for metagenomic binning, comparative biology and taxonomic classification.</title>
        <authorList>
            <person name="Goeker M."/>
        </authorList>
    </citation>
    <scope>NUCLEOTIDE SEQUENCE [LARGE SCALE GENOMIC DNA]</scope>
    <source>
        <strain evidence="5 6">DSM 24875</strain>
    </source>
</reference>
<dbReference type="InterPro" id="IPR013658">
    <property type="entry name" value="SGL"/>
</dbReference>
<evidence type="ECO:0000313" key="6">
    <source>
        <dbReference type="Proteomes" id="UP000253529"/>
    </source>
</evidence>
<dbReference type="EMBL" id="QNRK01000020">
    <property type="protein sequence ID" value="RBP09910.1"/>
    <property type="molecule type" value="Genomic_DNA"/>
</dbReference>
<evidence type="ECO:0000256" key="1">
    <source>
        <dbReference type="ARBA" id="ARBA00008853"/>
    </source>
</evidence>
<comment type="similarity">
    <text evidence="1">Belongs to the SMP-30/CGR1 family.</text>
</comment>
<dbReference type="GO" id="GO:0005509">
    <property type="term" value="F:calcium ion binding"/>
    <property type="evidence" value="ECO:0007669"/>
    <property type="project" value="TreeGrafter"/>
</dbReference>
<evidence type="ECO:0000256" key="2">
    <source>
        <dbReference type="PIRSR" id="PIRSR605511-1"/>
    </source>
</evidence>
<feature type="binding site" evidence="3">
    <location>
        <position position="98"/>
    </location>
    <ligand>
        <name>substrate</name>
    </ligand>
</feature>
<protein>
    <submittedName>
        <fullName evidence="5">Sugar lactone lactonase YvrE</fullName>
    </submittedName>
</protein>
<feature type="binding site" evidence="3">
    <location>
        <position position="199"/>
    </location>
    <ligand>
        <name>a divalent metal cation</name>
        <dbReference type="ChEBI" id="CHEBI:60240"/>
    </ligand>
</feature>
<feature type="active site" description="Proton donor/acceptor" evidence="2">
    <location>
        <position position="199"/>
    </location>
</feature>
<dbReference type="RefSeq" id="WP_170153269.1">
    <property type="nucleotide sequence ID" value="NZ_QNRK01000020.1"/>
</dbReference>
<dbReference type="GO" id="GO:0019853">
    <property type="term" value="P:L-ascorbic acid biosynthetic process"/>
    <property type="evidence" value="ECO:0007669"/>
    <property type="project" value="TreeGrafter"/>
</dbReference>
<sequence length="293" mass="31764">MAIETVLNFRAAIGESPTWVEDERALYWIDVKAPALHRYCPDDESTRSWSMTSDIGGFALTGDGGAVVALRHGLFRLDLDSGALRLLTPPPFDPSLFRFNEGACDTNGRFWIGVMFDPLKGSASEQPGRLHSFTFAEGLREEPDAAELHNGMAWSGDGKTFFLSHSHSGEIFTFDYKENGALSNRRVFAAVPAGLGIPDGAAIDMDGGYWSALHGGGKLRRFHPDGSPDRDVDLPVSQPTMPAFAGEDLATLYVTSASDRMSEEAKTREPHAGALLRLDSGGSRGVARSFLVR</sequence>
<comment type="cofactor">
    <cofactor evidence="3">
        <name>Zn(2+)</name>
        <dbReference type="ChEBI" id="CHEBI:29105"/>
    </cofactor>
    <text evidence="3">Binds 1 divalent metal cation per subunit.</text>
</comment>
<feature type="binding site" evidence="3">
    <location>
        <position position="150"/>
    </location>
    <ligand>
        <name>a divalent metal cation</name>
        <dbReference type="ChEBI" id="CHEBI:60240"/>
    </ligand>
</feature>
<keyword evidence="3" id="KW-0862">Zinc</keyword>
<gene>
    <name evidence="5" type="ORF">DFR50_120110</name>
</gene>
<feature type="domain" description="SMP-30/Gluconolactonase/LRE-like region" evidence="4">
    <location>
        <begin position="13"/>
        <end position="258"/>
    </location>
</feature>
<accession>A0A366F7H6</accession>
<dbReference type="Proteomes" id="UP000253529">
    <property type="component" value="Unassembled WGS sequence"/>
</dbReference>
<dbReference type="Gene3D" id="2.120.10.30">
    <property type="entry name" value="TolB, C-terminal domain"/>
    <property type="match status" value="1"/>
</dbReference>
<dbReference type="PANTHER" id="PTHR10907:SF47">
    <property type="entry name" value="REGUCALCIN"/>
    <property type="match status" value="1"/>
</dbReference>
<dbReference type="PRINTS" id="PR01790">
    <property type="entry name" value="SMP30FAMILY"/>
</dbReference>